<dbReference type="EMBL" id="AMZH03009559">
    <property type="protein sequence ID" value="RRT56596.1"/>
    <property type="molecule type" value="Genomic_DNA"/>
</dbReference>
<evidence type="ECO:0000313" key="2">
    <source>
        <dbReference type="EMBL" id="RRT56596.1"/>
    </source>
</evidence>
<accession>A0A426YXY0</accession>
<evidence type="ECO:0000256" key="1">
    <source>
        <dbReference type="SAM" id="MobiDB-lite"/>
    </source>
</evidence>
<evidence type="ECO:0000313" key="3">
    <source>
        <dbReference type="Proteomes" id="UP000287651"/>
    </source>
</evidence>
<feature type="compositionally biased region" description="Basic and acidic residues" evidence="1">
    <location>
        <begin position="90"/>
        <end position="101"/>
    </location>
</feature>
<protein>
    <submittedName>
        <fullName evidence="2">Uncharacterized protein</fullName>
    </submittedName>
</protein>
<reference evidence="2 3" key="1">
    <citation type="journal article" date="2014" name="Agronomy (Basel)">
        <title>A Draft Genome Sequence for Ensete ventricosum, the Drought-Tolerant Tree Against Hunger.</title>
        <authorList>
            <person name="Harrison J."/>
            <person name="Moore K.A."/>
            <person name="Paszkiewicz K."/>
            <person name="Jones T."/>
            <person name="Grant M."/>
            <person name="Ambacheew D."/>
            <person name="Muzemil S."/>
            <person name="Studholme D.J."/>
        </authorList>
    </citation>
    <scope>NUCLEOTIDE SEQUENCE [LARGE SCALE GENOMIC DNA]</scope>
</reference>
<feature type="region of interest" description="Disordered" evidence="1">
    <location>
        <begin position="1"/>
        <end position="143"/>
    </location>
</feature>
<dbReference type="Proteomes" id="UP000287651">
    <property type="component" value="Unassembled WGS sequence"/>
</dbReference>
<feature type="compositionally biased region" description="Acidic residues" evidence="1">
    <location>
        <begin position="110"/>
        <end position="119"/>
    </location>
</feature>
<name>A0A426YXY0_ENSVE</name>
<gene>
    <name evidence="2" type="ORF">B296_00026502</name>
</gene>
<dbReference type="AlphaFoldDB" id="A0A426YXY0"/>
<feature type="compositionally biased region" description="Basic and acidic residues" evidence="1">
    <location>
        <begin position="31"/>
        <end position="42"/>
    </location>
</feature>
<comment type="caution">
    <text evidence="2">The sequence shown here is derived from an EMBL/GenBank/DDBJ whole genome shotgun (WGS) entry which is preliminary data.</text>
</comment>
<sequence length="143" mass="15457">MLQCQKARGKNQSRRGAIGPRRHASENASDATEKGPEAEGRRHPQATARLSAKARSITPLPVVARRRPLILPTRAAPASSMGSPSLDRGGATKEGRSEGSRGVEPLQEGTMEEEGEEQEMGSRHHYGIGSTEARIEQNPLTKR</sequence>
<organism evidence="2 3">
    <name type="scientific">Ensete ventricosum</name>
    <name type="common">Abyssinian banana</name>
    <name type="synonym">Musa ensete</name>
    <dbReference type="NCBI Taxonomy" id="4639"/>
    <lineage>
        <taxon>Eukaryota</taxon>
        <taxon>Viridiplantae</taxon>
        <taxon>Streptophyta</taxon>
        <taxon>Embryophyta</taxon>
        <taxon>Tracheophyta</taxon>
        <taxon>Spermatophyta</taxon>
        <taxon>Magnoliopsida</taxon>
        <taxon>Liliopsida</taxon>
        <taxon>Zingiberales</taxon>
        <taxon>Musaceae</taxon>
        <taxon>Ensete</taxon>
    </lineage>
</organism>
<proteinExistence type="predicted"/>